<accession>A0A9Q3J7G6</accession>
<feature type="region of interest" description="Disordered" evidence="1">
    <location>
        <begin position="1"/>
        <end position="40"/>
    </location>
</feature>
<evidence type="ECO:0000256" key="1">
    <source>
        <dbReference type="SAM" id="MobiDB-lite"/>
    </source>
</evidence>
<organism evidence="2 3">
    <name type="scientific">Austropuccinia psidii MF-1</name>
    <dbReference type="NCBI Taxonomy" id="1389203"/>
    <lineage>
        <taxon>Eukaryota</taxon>
        <taxon>Fungi</taxon>
        <taxon>Dikarya</taxon>
        <taxon>Basidiomycota</taxon>
        <taxon>Pucciniomycotina</taxon>
        <taxon>Pucciniomycetes</taxon>
        <taxon>Pucciniales</taxon>
        <taxon>Sphaerophragmiaceae</taxon>
        <taxon>Austropuccinia</taxon>
    </lineage>
</organism>
<evidence type="ECO:0000313" key="3">
    <source>
        <dbReference type="Proteomes" id="UP000765509"/>
    </source>
</evidence>
<reference evidence="2" key="1">
    <citation type="submission" date="2021-03" db="EMBL/GenBank/DDBJ databases">
        <title>Draft genome sequence of rust myrtle Austropuccinia psidii MF-1, a brazilian biotype.</title>
        <authorList>
            <person name="Quecine M.C."/>
            <person name="Pachon D.M.R."/>
            <person name="Bonatelli M.L."/>
            <person name="Correr F.H."/>
            <person name="Franceschini L.M."/>
            <person name="Leite T.F."/>
            <person name="Margarido G.R.A."/>
            <person name="Almeida C.A."/>
            <person name="Ferrarezi J.A."/>
            <person name="Labate C.A."/>
        </authorList>
    </citation>
    <scope>NUCLEOTIDE SEQUENCE</scope>
    <source>
        <strain evidence="2">MF-1</strain>
    </source>
</reference>
<dbReference type="EMBL" id="AVOT02064178">
    <property type="protein sequence ID" value="MBW0556645.1"/>
    <property type="molecule type" value="Genomic_DNA"/>
</dbReference>
<feature type="compositionally biased region" description="Polar residues" evidence="1">
    <location>
        <begin position="9"/>
        <end position="19"/>
    </location>
</feature>
<feature type="compositionally biased region" description="Low complexity" evidence="1">
    <location>
        <begin position="30"/>
        <end position="40"/>
    </location>
</feature>
<dbReference type="Proteomes" id="UP000765509">
    <property type="component" value="Unassembled WGS sequence"/>
</dbReference>
<comment type="caution">
    <text evidence="2">The sequence shown here is derived from an EMBL/GenBank/DDBJ whole genome shotgun (WGS) entry which is preliminary data.</text>
</comment>
<sequence>MAPLDHTPSVHQLSANLQRGQPMEGEAPFRRGGVNSRRSRSFSGLLGGYQSISQGPRGGLGEVEIKRGRSLRKRRSLRKLKSKLPWKVALRLLKLQIYPIIINLLYLNLNQIFSSRKAPEFKTPSMKAPDSFNGTQAHKFIRLNQSCQFIFHFYPDDFFSDRKKVLHSTSFGTGRAGKWIEPYLSNISNEDPSYLLNNWQLFEMQLFTLFGDINEGRKSEQELENSRMKES</sequence>
<dbReference type="AlphaFoldDB" id="A0A9Q3J7G6"/>
<proteinExistence type="predicted"/>
<name>A0A9Q3J7G6_9BASI</name>
<protein>
    <submittedName>
        <fullName evidence="2">Uncharacterized protein</fullName>
    </submittedName>
</protein>
<gene>
    <name evidence="2" type="ORF">O181_096360</name>
</gene>
<evidence type="ECO:0000313" key="2">
    <source>
        <dbReference type="EMBL" id="MBW0556645.1"/>
    </source>
</evidence>
<keyword evidence="3" id="KW-1185">Reference proteome</keyword>